<evidence type="ECO:0000313" key="1">
    <source>
        <dbReference type="EMBL" id="VEH16123.1"/>
    </source>
</evidence>
<accession>A0A3S4T6V1</accession>
<protein>
    <submittedName>
        <fullName evidence="1">Uncharacterized protein</fullName>
    </submittedName>
</protein>
<dbReference type="EMBL" id="LR134384">
    <property type="protein sequence ID" value="VEH16123.1"/>
    <property type="molecule type" value="Genomic_DNA"/>
</dbReference>
<organism evidence="1 2">
    <name type="scientific">Segatella oris</name>
    <dbReference type="NCBI Taxonomy" id="28135"/>
    <lineage>
        <taxon>Bacteria</taxon>
        <taxon>Pseudomonadati</taxon>
        <taxon>Bacteroidota</taxon>
        <taxon>Bacteroidia</taxon>
        <taxon>Bacteroidales</taxon>
        <taxon>Prevotellaceae</taxon>
        <taxon>Segatella</taxon>
    </lineage>
</organism>
<dbReference type="AlphaFoldDB" id="A0A3S4T6V1"/>
<reference evidence="1 2" key="1">
    <citation type="submission" date="2018-12" db="EMBL/GenBank/DDBJ databases">
        <authorList>
            <consortium name="Pathogen Informatics"/>
        </authorList>
    </citation>
    <scope>NUCLEOTIDE SEQUENCE [LARGE SCALE GENOMIC DNA]</scope>
    <source>
        <strain evidence="1 2">NCTC13071</strain>
    </source>
</reference>
<dbReference type="Proteomes" id="UP000274578">
    <property type="component" value="Chromosome 1"/>
</dbReference>
<dbReference type="GeneID" id="85012913"/>
<proteinExistence type="predicted"/>
<evidence type="ECO:0000313" key="2">
    <source>
        <dbReference type="Proteomes" id="UP000274578"/>
    </source>
</evidence>
<dbReference type="RefSeq" id="WP_018921218.1">
    <property type="nucleotide sequence ID" value="NZ_CAUVEI010000008.1"/>
</dbReference>
<dbReference type="KEGG" id="poc:NCTC13071_02146"/>
<sequence length="143" mass="16618">MIKIILWIAVAVICLYILWKSFSANNKCPKEELQTDGNTEEEYINEVIKQYGEPVEVLSISALTNTRQELPLMLYADFLIINKQRINQEDISDITFNNSANPYIANDYQVIITLQDESKKSFSVGNDIDQARYIMQRLTELYR</sequence>
<gene>
    <name evidence="1" type="ORF">NCTC13071_02146</name>
</gene>
<name>A0A3S4T6V1_9BACT</name>